<dbReference type="EMBL" id="UFZQ01000001">
    <property type="protein sequence ID" value="STE88343.1"/>
    <property type="molecule type" value="Genomic_DNA"/>
</dbReference>
<dbReference type="InterPro" id="IPR012340">
    <property type="entry name" value="NA-bd_OB-fold"/>
</dbReference>
<dbReference type="EC" id="2.7.7.7" evidence="3"/>
<keyword evidence="3" id="KW-0548">Nucleotidyltransferase</keyword>
<accession>A0A376L0D4</accession>
<keyword evidence="3" id="KW-0808">Transferase</keyword>
<dbReference type="GO" id="GO:0006260">
    <property type="term" value="P:DNA replication"/>
    <property type="evidence" value="ECO:0007669"/>
    <property type="project" value="InterPro"/>
</dbReference>
<dbReference type="Gene3D" id="2.40.50.140">
    <property type="entry name" value="Nucleic acid-binding proteins"/>
    <property type="match status" value="1"/>
</dbReference>
<gene>
    <name evidence="3" type="primary">dnaE_1</name>
    <name evidence="3" type="ORF">NCTC10418_06045</name>
</gene>
<dbReference type="PANTHER" id="PTHR32294">
    <property type="entry name" value="DNA POLYMERASE III SUBUNIT ALPHA"/>
    <property type="match status" value="1"/>
</dbReference>
<dbReference type="GO" id="GO:0008408">
    <property type="term" value="F:3'-5' exonuclease activity"/>
    <property type="evidence" value="ECO:0007669"/>
    <property type="project" value="InterPro"/>
</dbReference>
<feature type="domain" description="OB" evidence="2">
    <location>
        <begin position="117"/>
        <end position="189"/>
    </location>
</feature>
<dbReference type="Pfam" id="PF01336">
    <property type="entry name" value="tRNA_anti-codon"/>
    <property type="match status" value="1"/>
</dbReference>
<dbReference type="InterPro" id="IPR004365">
    <property type="entry name" value="NA-bd_OB_tRNA"/>
</dbReference>
<evidence type="ECO:0000313" key="4">
    <source>
        <dbReference type="Proteomes" id="UP000255460"/>
    </source>
</evidence>
<evidence type="ECO:0000259" key="2">
    <source>
        <dbReference type="Pfam" id="PF01336"/>
    </source>
</evidence>
<dbReference type="FunFam" id="2.40.50.140:FF:000106">
    <property type="entry name" value="DNA polymerase III subunit alpha"/>
    <property type="match status" value="1"/>
</dbReference>
<dbReference type="PANTHER" id="PTHR32294:SF0">
    <property type="entry name" value="DNA POLYMERASE III SUBUNIT ALPHA"/>
    <property type="match status" value="1"/>
</dbReference>
<dbReference type="Proteomes" id="UP000255460">
    <property type="component" value="Unassembled WGS sequence"/>
</dbReference>
<keyword evidence="1" id="KW-0963">Cytoplasm</keyword>
<dbReference type="CDD" id="cd04485">
    <property type="entry name" value="DnaE_OBF"/>
    <property type="match status" value="1"/>
</dbReference>
<evidence type="ECO:0000256" key="1">
    <source>
        <dbReference type="ARBA" id="ARBA00022490"/>
    </source>
</evidence>
<protein>
    <submittedName>
        <fullName evidence="3">DNA polymerase III subunit alpha</fullName>
        <ecNumber evidence="3">2.7.7.7</ecNumber>
    </submittedName>
</protein>
<reference evidence="3 4" key="1">
    <citation type="submission" date="2018-06" db="EMBL/GenBank/DDBJ databases">
        <authorList>
            <consortium name="Pathogen Informatics"/>
            <person name="Doyle S."/>
        </authorList>
    </citation>
    <scope>NUCLEOTIDE SEQUENCE [LARGE SCALE GENOMIC DNA]</scope>
    <source>
        <strain evidence="3 4">NCTC10418</strain>
    </source>
</reference>
<name>A0A376L0D4_ECOLX</name>
<dbReference type="InterPro" id="IPR004805">
    <property type="entry name" value="DnaE2/DnaE/PolC"/>
</dbReference>
<proteinExistence type="predicted"/>
<dbReference type="AlphaFoldDB" id="A0A376L0D4"/>
<sequence length="276" mass="30402">MSGAFDRLGPHRAALMNSLGDALKAADQHAKAEAIGQADMFGVLAEEPEQIEQSYASCQPWPEQVVLDGERETLGLYLTGHPINQYLKEIERYVGGVRLKDMHPTERGKVITAAGLVVAARVMVTKRGNRIGICTLDDRSGRLEVMLFTDALDKYQQLLEKDRILIVSGQVSFDDFSGGLKMTAREVMDIDEAREKYARGLAISLTDRQIDDQLFKPTPSVSGTPPLWDNSSTSLLSEGGCTRAVAFWRDVACLSERSFIKRSPWPHWFGAGGTGV</sequence>
<organism evidence="3 4">
    <name type="scientific">Escherichia coli</name>
    <dbReference type="NCBI Taxonomy" id="562"/>
    <lineage>
        <taxon>Bacteria</taxon>
        <taxon>Pseudomonadati</taxon>
        <taxon>Pseudomonadota</taxon>
        <taxon>Gammaproteobacteria</taxon>
        <taxon>Enterobacterales</taxon>
        <taxon>Enterobacteriaceae</taxon>
        <taxon>Escherichia</taxon>
    </lineage>
</organism>
<dbReference type="GO" id="GO:0003887">
    <property type="term" value="F:DNA-directed DNA polymerase activity"/>
    <property type="evidence" value="ECO:0007669"/>
    <property type="project" value="UniProtKB-EC"/>
</dbReference>
<evidence type="ECO:0000313" key="3">
    <source>
        <dbReference type="EMBL" id="STE88343.1"/>
    </source>
</evidence>
<dbReference type="SUPFAM" id="SSF50249">
    <property type="entry name" value="Nucleic acid-binding proteins"/>
    <property type="match status" value="1"/>
</dbReference>
<dbReference type="GO" id="GO:0003676">
    <property type="term" value="F:nucleic acid binding"/>
    <property type="evidence" value="ECO:0007669"/>
    <property type="project" value="InterPro"/>
</dbReference>